<name>X8J570_9AGAM</name>
<evidence type="ECO:0000256" key="1">
    <source>
        <dbReference type="SAM" id="Phobius"/>
    </source>
</evidence>
<keyword evidence="1 2" id="KW-0812">Transmembrane</keyword>
<comment type="caution">
    <text evidence="2">The sequence shown here is derived from an EMBL/GenBank/DDBJ whole genome shotgun (WGS) entry which is preliminary data.</text>
</comment>
<dbReference type="AlphaFoldDB" id="X8J570"/>
<evidence type="ECO:0000313" key="3">
    <source>
        <dbReference type="Proteomes" id="UP000030108"/>
    </source>
</evidence>
<protein>
    <submittedName>
        <fullName evidence="2">Transmembrane protein, putative</fullName>
    </submittedName>
</protein>
<proteinExistence type="predicted"/>
<reference evidence="3" key="1">
    <citation type="journal article" date="2014" name="Genome Announc.">
        <title>Draft genome sequence of the plant-pathogenic soil fungus Rhizoctonia solani anastomosis group 3 strain Rhs1AP.</title>
        <authorList>
            <person name="Cubeta M.A."/>
            <person name="Thomas E."/>
            <person name="Dean R.A."/>
            <person name="Jabaji S."/>
            <person name="Neate S.M."/>
            <person name="Tavantzis S."/>
            <person name="Toda T."/>
            <person name="Vilgalys R."/>
            <person name="Bharathan N."/>
            <person name="Fedorova-Abrams N."/>
            <person name="Pakala S.B."/>
            <person name="Pakala S.M."/>
            <person name="Zafar N."/>
            <person name="Joardar V."/>
            <person name="Losada L."/>
            <person name="Nierman W.C."/>
        </authorList>
    </citation>
    <scope>NUCLEOTIDE SEQUENCE [LARGE SCALE GENOMIC DNA]</scope>
    <source>
        <strain evidence="3">AG-3</strain>
    </source>
</reference>
<keyword evidence="1" id="KW-1133">Transmembrane helix</keyword>
<evidence type="ECO:0000313" key="2">
    <source>
        <dbReference type="EMBL" id="EUC57468.1"/>
    </source>
</evidence>
<dbReference type="EMBL" id="JATN01000322">
    <property type="protein sequence ID" value="EUC57468.1"/>
    <property type="molecule type" value="Genomic_DNA"/>
</dbReference>
<feature type="transmembrane region" description="Helical" evidence="1">
    <location>
        <begin position="21"/>
        <end position="41"/>
    </location>
</feature>
<organism evidence="2 3">
    <name type="scientific">Rhizoctonia solani AG-3 Rhs1AP</name>
    <dbReference type="NCBI Taxonomy" id="1086054"/>
    <lineage>
        <taxon>Eukaryota</taxon>
        <taxon>Fungi</taxon>
        <taxon>Dikarya</taxon>
        <taxon>Basidiomycota</taxon>
        <taxon>Agaricomycotina</taxon>
        <taxon>Agaricomycetes</taxon>
        <taxon>Cantharellales</taxon>
        <taxon>Ceratobasidiaceae</taxon>
        <taxon>Rhizoctonia</taxon>
    </lineage>
</organism>
<keyword evidence="1" id="KW-0472">Membrane</keyword>
<accession>X8J570</accession>
<sequence length="121" mass="13196">MKLVRIMLAKGIRCTDRARNAGGLFSFLLSGFLRFLLGLFLRGAGLRRKPVPEVVDFVGQSDTSTSYCSSIATHLGLSPLARSSLKYTDPSLLSSAHLTASYRGSRARCTYLSQSIRTPPL</sequence>
<gene>
    <name evidence="2" type="ORF">RSOL_222580</name>
</gene>
<dbReference type="Proteomes" id="UP000030108">
    <property type="component" value="Unassembled WGS sequence"/>
</dbReference>